<gene>
    <name evidence="3" type="ORF">WR25_22022</name>
</gene>
<name>A0A2A2JRA2_9BILA</name>
<evidence type="ECO:0000259" key="2">
    <source>
        <dbReference type="SMART" id="SM01017"/>
    </source>
</evidence>
<dbReference type="InterPro" id="IPR014756">
    <property type="entry name" value="Ig_E-set"/>
</dbReference>
<dbReference type="GO" id="GO:0005737">
    <property type="term" value="C:cytoplasm"/>
    <property type="evidence" value="ECO:0007669"/>
    <property type="project" value="TreeGrafter"/>
</dbReference>
<evidence type="ECO:0000313" key="3">
    <source>
        <dbReference type="EMBL" id="PAV64200.1"/>
    </source>
</evidence>
<comment type="similarity">
    <text evidence="1">Belongs to the arrestin family.</text>
</comment>
<dbReference type="InterPro" id="IPR014752">
    <property type="entry name" value="Arrestin-like_C"/>
</dbReference>
<comment type="caution">
    <text evidence="3">The sequence shown here is derived from an EMBL/GenBank/DDBJ whole genome shotgun (WGS) entry which is preliminary data.</text>
</comment>
<dbReference type="SUPFAM" id="SSF81296">
    <property type="entry name" value="E set domains"/>
    <property type="match status" value="2"/>
</dbReference>
<dbReference type="InterPro" id="IPR011021">
    <property type="entry name" value="Arrestin-like_N"/>
</dbReference>
<dbReference type="PANTHER" id="PTHR11188:SF83">
    <property type="entry name" value="ARRESTIN C-TERMINAL-LIKE DOMAIN-CONTAINING PROTEIN"/>
    <property type="match status" value="1"/>
</dbReference>
<dbReference type="AlphaFoldDB" id="A0A2A2JRA2"/>
<dbReference type="InterPro" id="IPR050357">
    <property type="entry name" value="Arrestin_domain-protein"/>
</dbReference>
<keyword evidence="4" id="KW-1185">Reference proteome</keyword>
<evidence type="ECO:0000313" key="4">
    <source>
        <dbReference type="Proteomes" id="UP000218231"/>
    </source>
</evidence>
<dbReference type="Gene3D" id="2.60.40.640">
    <property type="match status" value="2"/>
</dbReference>
<dbReference type="SMART" id="SM01017">
    <property type="entry name" value="Arrestin_C"/>
    <property type="match status" value="1"/>
</dbReference>
<dbReference type="Pfam" id="PF02752">
    <property type="entry name" value="Arrestin_C"/>
    <property type="match status" value="1"/>
</dbReference>
<dbReference type="Gene3D" id="3.50.30.30">
    <property type="match status" value="1"/>
</dbReference>
<dbReference type="GO" id="GO:0015031">
    <property type="term" value="P:protein transport"/>
    <property type="evidence" value="ECO:0007669"/>
    <property type="project" value="TreeGrafter"/>
</dbReference>
<dbReference type="InterPro" id="IPR011022">
    <property type="entry name" value="Arrestin_C-like"/>
</dbReference>
<feature type="domain" description="Arrestin C-terminal-like" evidence="2">
    <location>
        <begin position="175"/>
        <end position="351"/>
    </location>
</feature>
<dbReference type="OrthoDB" id="206201at2759"/>
<dbReference type="Pfam" id="PF02225">
    <property type="entry name" value="PA"/>
    <property type="match status" value="1"/>
</dbReference>
<dbReference type="InterPro" id="IPR003137">
    <property type="entry name" value="PA_domain"/>
</dbReference>
<proteinExistence type="inferred from homology"/>
<dbReference type="EMBL" id="LIAE01010269">
    <property type="protein sequence ID" value="PAV64200.1"/>
    <property type="molecule type" value="Genomic_DNA"/>
</dbReference>
<reference evidence="3 4" key="1">
    <citation type="journal article" date="2017" name="Curr. Biol.">
        <title>Genome architecture and evolution of a unichromosomal asexual nematode.</title>
        <authorList>
            <person name="Fradin H."/>
            <person name="Zegar C."/>
            <person name="Gutwein M."/>
            <person name="Lucas J."/>
            <person name="Kovtun M."/>
            <person name="Corcoran D."/>
            <person name="Baugh L.R."/>
            <person name="Kiontke K."/>
            <person name="Gunsalus K."/>
            <person name="Fitch D.H."/>
            <person name="Piano F."/>
        </authorList>
    </citation>
    <scope>NUCLEOTIDE SEQUENCE [LARGE SCALE GENOMIC DNA]</scope>
    <source>
        <strain evidence="3">PF1309</strain>
    </source>
</reference>
<dbReference type="Pfam" id="PF00339">
    <property type="entry name" value="Arrestin_N"/>
    <property type="match status" value="1"/>
</dbReference>
<accession>A0A2A2JRA2</accession>
<dbReference type="PANTHER" id="PTHR11188">
    <property type="entry name" value="ARRESTIN DOMAIN CONTAINING PROTEIN"/>
    <property type="match status" value="1"/>
</dbReference>
<evidence type="ECO:0000256" key="1">
    <source>
        <dbReference type="ARBA" id="ARBA00005298"/>
    </source>
</evidence>
<organism evidence="3 4">
    <name type="scientific">Diploscapter pachys</name>
    <dbReference type="NCBI Taxonomy" id="2018661"/>
    <lineage>
        <taxon>Eukaryota</taxon>
        <taxon>Metazoa</taxon>
        <taxon>Ecdysozoa</taxon>
        <taxon>Nematoda</taxon>
        <taxon>Chromadorea</taxon>
        <taxon>Rhabditida</taxon>
        <taxon>Rhabditina</taxon>
        <taxon>Rhabditomorpha</taxon>
        <taxon>Rhabditoidea</taxon>
        <taxon>Rhabditidae</taxon>
        <taxon>Diploscapter</taxon>
    </lineage>
</organism>
<dbReference type="STRING" id="2018661.A0A2A2JRA2"/>
<protein>
    <recommendedName>
        <fullName evidence="2">Arrestin C-terminal-like domain-containing protein</fullName>
    </recommendedName>
</protein>
<dbReference type="Proteomes" id="UP000218231">
    <property type="component" value="Unassembled WGS sequence"/>
</dbReference>
<sequence length="647" mass="72410">MINATGCPDNLSECMIELDKEPVYYCGDIIKGKIHVKILDGHIEITSLRLLLNGHGKINAKGKKDEAVQENVSYLKKSQRLLPKPLEMTTKERLFPFEETLPESLPNSFYCSKGHIQYSVVVVMEYKTNSGVPSMVKAVRGITVLEEVDLNKLPKLYFEQRNEYDQRKFGWFACTGGSIRLNLTIDRTAFVCGEAVTMIGKIENKSDRRIEKVSANLVRTTRFGADADDTPDSSLTDVQEMQEDLLAMYVCEGTVIRIDKKVHVPPVAPSTPTFAMMSKAPNSDRDRFQLRRRSQVGRLSLSSQKSRQSLSSLSPFQRLMAISYSYLIKVRTGGVDIIEIQVPVVIGTKPLAAHRFIDGSSSEEIAHFKMCKQDKAIPLLDGKEKTLCNKAQSKKLYVIANNIRTENLVVNKIIHATEEGSTISDVASLASSFVRKITPAIKISLGRLLSGDAESMWRGLIFLLIAVVAQLCWSVEEPLFFLITYPEKLAYTYQMQPSYSVGVRFPSYSFKKVSLAYAYPPHGCSPLKNKLGPNQVLLLERGRDLFILSKYECSFVDKVIHAEEAGALIALITDSKAGSDEFVDMITDTTQRRAGIPAAYITGASGRRIRDYLLYSDMSTKVLMTIPLNHSTTSLRNIPSKPPWELW</sequence>